<protein>
    <submittedName>
        <fullName evidence="3">Type II toxin-antitoxin system RelE/ParE family toxin</fullName>
    </submittedName>
</protein>
<dbReference type="RefSeq" id="WP_136371529.1">
    <property type="nucleotide sequence ID" value="NZ_SSOB01000026.1"/>
</dbReference>
<organism evidence="3 4">
    <name type="scientific">Cohnella fermenti</name>
    <dbReference type="NCBI Taxonomy" id="2565925"/>
    <lineage>
        <taxon>Bacteria</taxon>
        <taxon>Bacillati</taxon>
        <taxon>Bacillota</taxon>
        <taxon>Bacilli</taxon>
        <taxon>Bacillales</taxon>
        <taxon>Paenibacillaceae</taxon>
        <taxon>Cohnella</taxon>
    </lineage>
</organism>
<dbReference type="NCBIfam" id="TIGR02385">
    <property type="entry name" value="RelE_StbE"/>
    <property type="match status" value="1"/>
</dbReference>
<name>A0A4S4BPF9_9BACL</name>
<keyword evidence="4" id="KW-1185">Reference proteome</keyword>
<comment type="caution">
    <text evidence="3">The sequence shown here is derived from an EMBL/GenBank/DDBJ whole genome shotgun (WGS) entry which is preliminary data.</text>
</comment>
<proteinExistence type="inferred from homology"/>
<evidence type="ECO:0000313" key="3">
    <source>
        <dbReference type="EMBL" id="THF76252.1"/>
    </source>
</evidence>
<dbReference type="InterPro" id="IPR051803">
    <property type="entry name" value="TA_system_RelE-like_toxin"/>
</dbReference>
<evidence type="ECO:0000313" key="4">
    <source>
        <dbReference type="Proteomes" id="UP000310636"/>
    </source>
</evidence>
<dbReference type="AlphaFoldDB" id="A0A4S4BPF9"/>
<comment type="similarity">
    <text evidence="1">Belongs to the RelE toxin family.</text>
</comment>
<dbReference type="InterPro" id="IPR007712">
    <property type="entry name" value="RelE/ParE_toxin"/>
</dbReference>
<dbReference type="Pfam" id="PF05016">
    <property type="entry name" value="ParE_toxin"/>
    <property type="match status" value="1"/>
</dbReference>
<dbReference type="Gene3D" id="3.30.2310.20">
    <property type="entry name" value="RelE-like"/>
    <property type="match status" value="1"/>
</dbReference>
<dbReference type="OrthoDB" id="362857at2"/>
<dbReference type="EMBL" id="SSOB01000026">
    <property type="protein sequence ID" value="THF76252.1"/>
    <property type="molecule type" value="Genomic_DNA"/>
</dbReference>
<keyword evidence="2" id="KW-1277">Toxin-antitoxin system</keyword>
<sequence>MEKKLPIKYLPSAAQDITEIIDYISLDNPPAALDLLNQFDESISILAYFPFSGPIPKDPRLQLLNYRMLVIQSYLVFYVVGDDFVEIRRILHGKRKYDFLI</sequence>
<gene>
    <name evidence="3" type="ORF">E6C55_19695</name>
</gene>
<dbReference type="InterPro" id="IPR035093">
    <property type="entry name" value="RelE/ParE_toxin_dom_sf"/>
</dbReference>
<evidence type="ECO:0000256" key="1">
    <source>
        <dbReference type="ARBA" id="ARBA00006226"/>
    </source>
</evidence>
<dbReference type="Proteomes" id="UP000310636">
    <property type="component" value="Unassembled WGS sequence"/>
</dbReference>
<reference evidence="3 4" key="1">
    <citation type="submission" date="2019-04" db="EMBL/GenBank/DDBJ databases">
        <title>Cohnella sp. nov. isolated from preserved vegetables.</title>
        <authorList>
            <person name="Lin S.-Y."/>
            <person name="Hung M.-H."/>
            <person name="Young C.-C."/>
        </authorList>
    </citation>
    <scope>NUCLEOTIDE SEQUENCE [LARGE SCALE GENOMIC DNA]</scope>
    <source>
        <strain evidence="3 4">CC-MHH1044</strain>
    </source>
</reference>
<evidence type="ECO:0000256" key="2">
    <source>
        <dbReference type="ARBA" id="ARBA00022649"/>
    </source>
</evidence>
<accession>A0A4S4BPF9</accession>
<dbReference type="PANTHER" id="PTHR33755">
    <property type="entry name" value="TOXIN PARE1-RELATED"/>
    <property type="match status" value="1"/>
</dbReference>